<evidence type="ECO:0000313" key="4">
    <source>
        <dbReference type="EMBL" id="KJL41845.1"/>
    </source>
</evidence>
<evidence type="ECO:0000259" key="3">
    <source>
        <dbReference type="Pfam" id="PF18310"/>
    </source>
</evidence>
<dbReference type="GO" id="GO:0005975">
    <property type="term" value="P:carbohydrate metabolic process"/>
    <property type="evidence" value="ECO:0007669"/>
    <property type="project" value="UniProtKB-ARBA"/>
</dbReference>
<accession>A0A0M2H5S9</accession>
<dbReference type="Pfam" id="PF18310">
    <property type="entry name" value="DUF5605"/>
    <property type="match status" value="1"/>
</dbReference>
<dbReference type="AlphaFoldDB" id="A0A0M2H5S9"/>
<dbReference type="RefSeq" id="WP_245619598.1">
    <property type="nucleotide sequence ID" value="NZ_JYJA01000036.1"/>
</dbReference>
<dbReference type="Gene3D" id="2.60.40.3950">
    <property type="match status" value="1"/>
</dbReference>
<evidence type="ECO:0000313" key="5">
    <source>
        <dbReference type="Proteomes" id="UP000034098"/>
    </source>
</evidence>
<feature type="domain" description="DUF5060" evidence="2">
    <location>
        <begin position="11"/>
        <end position="76"/>
    </location>
</feature>
<feature type="domain" description="Apiosidase-like catalytic" evidence="1">
    <location>
        <begin position="106"/>
        <end position="357"/>
    </location>
</feature>
<organism evidence="4 5">
    <name type="scientific">Microbacterium trichothecenolyticum</name>
    <name type="common">Aureobacterium trichothecenolyticum</name>
    <dbReference type="NCBI Taxonomy" id="69370"/>
    <lineage>
        <taxon>Bacteria</taxon>
        <taxon>Bacillati</taxon>
        <taxon>Actinomycetota</taxon>
        <taxon>Actinomycetes</taxon>
        <taxon>Micrococcales</taxon>
        <taxon>Microbacteriaceae</taxon>
        <taxon>Microbacterium</taxon>
    </lineage>
</organism>
<dbReference type="SUPFAM" id="SSF51445">
    <property type="entry name" value="(Trans)glycosidases"/>
    <property type="match status" value="1"/>
</dbReference>
<evidence type="ECO:0000259" key="2">
    <source>
        <dbReference type="Pfam" id="PF16586"/>
    </source>
</evidence>
<keyword evidence="5" id="KW-1185">Reference proteome</keyword>
<dbReference type="Gene3D" id="3.20.20.80">
    <property type="entry name" value="Glycosidases"/>
    <property type="match status" value="1"/>
</dbReference>
<sequence length="508" mass="56760">MSPALRAPQSELYRPIELTFTGTGVIPADRTPVTVYARHGASGAERVVPGFWDGGTAYRARFAPDLEGEWSWTSESTDAALSGRSGTFEVVRGGDHGPVRVAHRFHFAHADGTPFRPVGATAYNWLHQDEPLFSSTVDAIAEAGFNKFRFMVFPQGGGYIEHVPTLMPFEKTDGRWDVTKPVPEFFQRLDRAVEVLGERGIQADVLIYNAYDRGQFGLNELTEQEDAIYLRYLVARLAAHPHVWWSLCNEFDQLERPDDRWDRTGALLAEIDPHDHLRSIHNWIELYDNNQPWVTHASIQNGSVTTEFGRANLYRDVYGKPVVLDEIKYEGDIPDRWGHLDAEQLVHQFWIATVAGTYASHGESFATESGSLHMVEGGPLRGESPARLGFLRTVLEEIDGAGLDPIDKWDDPAYVAGIPRCLYVQYLGASAPATWDFRLPIGVPGERPEPGDRFQVDVIDTWNMTVTPVGRTFTLDDVQRNDAYDRASAPVELPEGEALALRITRIGG</sequence>
<dbReference type="InterPro" id="IPR032260">
    <property type="entry name" value="DUF5060"/>
</dbReference>
<dbReference type="InterPro" id="IPR041239">
    <property type="entry name" value="DUF5605"/>
</dbReference>
<proteinExistence type="predicted"/>
<reference evidence="4 5" key="1">
    <citation type="submission" date="2015-02" db="EMBL/GenBank/DDBJ databases">
        <title>Draft genome sequences of ten Microbacterium spp. with emphasis on heavy metal contaminated environments.</title>
        <authorList>
            <person name="Corretto E."/>
        </authorList>
    </citation>
    <scope>NUCLEOTIDE SEQUENCE [LARGE SCALE GENOMIC DNA]</scope>
    <source>
        <strain evidence="4 5">DSM 8608</strain>
    </source>
</reference>
<feature type="domain" description="DUF5605" evidence="3">
    <location>
        <begin position="409"/>
        <end position="504"/>
    </location>
</feature>
<dbReference type="PATRIC" id="fig|69370.6.peg.2506"/>
<evidence type="ECO:0000259" key="1">
    <source>
        <dbReference type="Pfam" id="PF13204"/>
    </source>
</evidence>
<comment type="caution">
    <text evidence="4">The sequence shown here is derived from an EMBL/GenBank/DDBJ whole genome shotgun (WGS) entry which is preliminary data.</text>
</comment>
<dbReference type="Gene3D" id="2.60.40.10">
    <property type="entry name" value="Immunoglobulins"/>
    <property type="match status" value="1"/>
</dbReference>
<dbReference type="InterPro" id="IPR025277">
    <property type="entry name" value="Apiosidase-like_cat_dom"/>
</dbReference>
<dbReference type="EMBL" id="JYJA01000036">
    <property type="protein sequence ID" value="KJL41845.1"/>
    <property type="molecule type" value="Genomic_DNA"/>
</dbReference>
<dbReference type="Proteomes" id="UP000034098">
    <property type="component" value="Unassembled WGS sequence"/>
</dbReference>
<protein>
    <submittedName>
        <fullName evidence="4">Putative endoglucanase</fullName>
    </submittedName>
</protein>
<dbReference type="PANTHER" id="PTHR37836">
    <property type="entry name" value="LMO1036 PROTEIN"/>
    <property type="match status" value="1"/>
</dbReference>
<dbReference type="InterPro" id="IPR013783">
    <property type="entry name" value="Ig-like_fold"/>
</dbReference>
<dbReference type="Pfam" id="PF13204">
    <property type="entry name" value="Apiosidase"/>
    <property type="match status" value="1"/>
</dbReference>
<dbReference type="Pfam" id="PF16586">
    <property type="entry name" value="DUF5060"/>
    <property type="match status" value="1"/>
</dbReference>
<dbReference type="PANTHER" id="PTHR37836:SF2">
    <property type="entry name" value="DUF4038 DOMAIN-CONTAINING PROTEIN"/>
    <property type="match status" value="1"/>
</dbReference>
<name>A0A0M2H5S9_MICTR</name>
<dbReference type="InterPro" id="IPR017853">
    <property type="entry name" value="GH"/>
</dbReference>
<gene>
    <name evidence="4" type="ORF">RS82_02462</name>
</gene>